<keyword evidence="2" id="KW-1185">Reference proteome</keyword>
<dbReference type="EMBL" id="BAAACI010000001">
    <property type="protein sequence ID" value="GAA0765029.1"/>
    <property type="molecule type" value="Genomic_DNA"/>
</dbReference>
<dbReference type="InterPro" id="IPR019292">
    <property type="entry name" value="McrC"/>
</dbReference>
<dbReference type="PANTHER" id="PTHR38733">
    <property type="entry name" value="PROTEIN MCRC"/>
    <property type="match status" value="1"/>
</dbReference>
<accession>A0ABN1KFC9</accession>
<gene>
    <name evidence="1" type="ORF">GCM10008908_00980</name>
</gene>
<dbReference type="PANTHER" id="PTHR38733:SF1">
    <property type="entry name" value="TYPE IV METHYL-DIRECTED RESTRICTION ENZYME ECOKMCRBC"/>
    <property type="match status" value="1"/>
</dbReference>
<comment type="caution">
    <text evidence="1">The sequence shown here is derived from an EMBL/GenBank/DDBJ whole genome shotgun (WGS) entry which is preliminary data.</text>
</comment>
<evidence type="ECO:0000313" key="2">
    <source>
        <dbReference type="Proteomes" id="UP001501047"/>
    </source>
</evidence>
<name>A0ABN1KFC9_CLOSU</name>
<organism evidence="1 2">
    <name type="scientific">Clostridium subterminale</name>
    <dbReference type="NCBI Taxonomy" id="1550"/>
    <lineage>
        <taxon>Bacteria</taxon>
        <taxon>Bacillati</taxon>
        <taxon>Bacillota</taxon>
        <taxon>Clostridia</taxon>
        <taxon>Eubacteriales</taxon>
        <taxon>Clostridiaceae</taxon>
        <taxon>Clostridium</taxon>
    </lineage>
</organism>
<evidence type="ECO:0000313" key="1">
    <source>
        <dbReference type="EMBL" id="GAA0765029.1"/>
    </source>
</evidence>
<proteinExistence type="predicted"/>
<reference evidence="1 2" key="1">
    <citation type="journal article" date="2019" name="Int. J. Syst. Evol. Microbiol.">
        <title>The Global Catalogue of Microorganisms (GCM) 10K type strain sequencing project: providing services to taxonomists for standard genome sequencing and annotation.</title>
        <authorList>
            <consortium name="The Broad Institute Genomics Platform"/>
            <consortium name="The Broad Institute Genome Sequencing Center for Infectious Disease"/>
            <person name="Wu L."/>
            <person name="Ma J."/>
        </authorList>
    </citation>
    <scope>NUCLEOTIDE SEQUENCE [LARGE SCALE GENOMIC DNA]</scope>
    <source>
        <strain evidence="1 2">JCM 1417</strain>
    </source>
</reference>
<dbReference type="RefSeq" id="WP_343822634.1">
    <property type="nucleotide sequence ID" value="NZ_BAAACI010000001.1"/>
</dbReference>
<protein>
    <submittedName>
        <fullName evidence="1">McrC family protein</fullName>
    </submittedName>
</protein>
<dbReference type="Proteomes" id="UP001501047">
    <property type="component" value="Unassembled WGS sequence"/>
</dbReference>
<sequence length="415" mass="48102">MKNKYIILREGYDWLCVGNSENEITAMEYNALSMYLKNNVHQNGISYGYNKVKFINYVGIISVGNLVIEILPKISITKDAIKDRDILMFMLSKCNKLSVDIKEMLNTNIIKQSLIDILAKIFTQKLLKELQKGMYFQYISKEDSLNKIKGKIMVTQNAKINGINKAKVYCKYDEFTENNLFNAILKRAANFISTLVKDNGVNKDLNIIRNMLLDVDDIYIPPNTLNTYRLNRKNQRFTEAFTLAKLILSNITMDKSSGKEKGFSMLFEMNYLYEEYIGILLKEALEDENTSVRTQEKSKYLLWNTKTQRNEIALKPDIVIYKKNEPKIIIDTKWKAVSMDNREIYNQGDIYQMYAYITTYTTCEKCILLYPKISNDTSHSTWKLNSNLGDKEIMIGEINLESYSGVKEGLVKLCN</sequence>
<dbReference type="Pfam" id="PF10117">
    <property type="entry name" value="McrBC"/>
    <property type="match status" value="1"/>
</dbReference>